<name>A0AAN7TKZ3_9MYCE</name>
<dbReference type="AlphaFoldDB" id="A0AAN7TKZ3"/>
<gene>
    <name evidence="1" type="ORF">RB653_010052</name>
</gene>
<evidence type="ECO:0000313" key="1">
    <source>
        <dbReference type="EMBL" id="KAK5574799.1"/>
    </source>
</evidence>
<comment type="caution">
    <text evidence="1">The sequence shown here is derived from an EMBL/GenBank/DDBJ whole genome shotgun (WGS) entry which is preliminary data.</text>
</comment>
<evidence type="ECO:0000313" key="2">
    <source>
        <dbReference type="Proteomes" id="UP001344447"/>
    </source>
</evidence>
<accession>A0AAN7TKZ3</accession>
<reference evidence="1 2" key="1">
    <citation type="submission" date="2023-11" db="EMBL/GenBank/DDBJ databases">
        <title>Dfirmibasis_genome.</title>
        <authorList>
            <person name="Edelbroek B."/>
            <person name="Kjellin J."/>
            <person name="Jerlstrom-Hultqvist J."/>
            <person name="Soderbom F."/>
        </authorList>
    </citation>
    <scope>NUCLEOTIDE SEQUENCE [LARGE SCALE GENOMIC DNA]</scope>
    <source>
        <strain evidence="1 2">TNS-C-14</strain>
    </source>
</reference>
<organism evidence="1 2">
    <name type="scientific">Dictyostelium firmibasis</name>
    <dbReference type="NCBI Taxonomy" id="79012"/>
    <lineage>
        <taxon>Eukaryota</taxon>
        <taxon>Amoebozoa</taxon>
        <taxon>Evosea</taxon>
        <taxon>Eumycetozoa</taxon>
        <taxon>Dictyostelia</taxon>
        <taxon>Dictyosteliales</taxon>
        <taxon>Dictyosteliaceae</taxon>
        <taxon>Dictyostelium</taxon>
    </lineage>
</organism>
<proteinExistence type="predicted"/>
<dbReference type="Proteomes" id="UP001344447">
    <property type="component" value="Unassembled WGS sequence"/>
</dbReference>
<protein>
    <submittedName>
        <fullName evidence="1">Uncharacterized protein</fullName>
    </submittedName>
</protein>
<keyword evidence="2" id="KW-1185">Reference proteome</keyword>
<sequence>MVDGILFNNQLIANVRGQILDSRIVVNPLIDFNLIF</sequence>
<dbReference type="EMBL" id="JAVFKY010000006">
    <property type="protein sequence ID" value="KAK5574799.1"/>
    <property type="molecule type" value="Genomic_DNA"/>
</dbReference>